<keyword evidence="3" id="KW-1185">Reference proteome</keyword>
<evidence type="ECO:0000313" key="2">
    <source>
        <dbReference type="EMBL" id="KAK7877350.1"/>
    </source>
</evidence>
<proteinExistence type="predicted"/>
<comment type="caution">
    <text evidence="2">The sequence shown here is derived from an EMBL/GenBank/DDBJ whole genome shotgun (WGS) entry which is preliminary data.</text>
</comment>
<dbReference type="InterPro" id="IPR013783">
    <property type="entry name" value="Ig-like_fold"/>
</dbReference>
<protein>
    <recommendedName>
        <fullName evidence="1">Ig-like domain-containing protein</fullName>
    </recommendedName>
</protein>
<dbReference type="AlphaFoldDB" id="A0AAW0MDS7"/>
<dbReference type="Proteomes" id="UP001460270">
    <property type="component" value="Unassembled WGS sequence"/>
</dbReference>
<feature type="domain" description="Ig-like" evidence="1">
    <location>
        <begin position="52"/>
        <end position="163"/>
    </location>
</feature>
<sequence>MSMDYTNLQHPRGLGRFAIRCKKVAGSNPTWPGPFCVEFGCSSPCLAPPSAPRLYLQTPADPRVDHFSLVCVTFGFYPSDLSLYWTNQSAASPIDQLSINNCSLTTAASDQTQSPHCVRLVDEKTRQVYLMSVLRLQDRQRLEAAVTYVCVVEGHPDMTEPLSAAYVWEAPPNVMIGALNVLKMCLLSAVTAVFSLEAVKSKCS</sequence>
<dbReference type="PROSITE" id="PS50835">
    <property type="entry name" value="IG_LIKE"/>
    <property type="match status" value="1"/>
</dbReference>
<dbReference type="EMBL" id="JBBPFD010000699">
    <property type="protein sequence ID" value="KAK7877350.1"/>
    <property type="molecule type" value="Genomic_DNA"/>
</dbReference>
<name>A0AAW0MDS7_9GOBI</name>
<reference evidence="3" key="1">
    <citation type="submission" date="2024-04" db="EMBL/GenBank/DDBJ databases">
        <title>Salinicola lusitanus LLJ914,a marine bacterium isolated from the Okinawa Trough.</title>
        <authorList>
            <person name="Li J."/>
        </authorList>
    </citation>
    <scope>NUCLEOTIDE SEQUENCE [LARGE SCALE GENOMIC DNA]</scope>
</reference>
<dbReference type="SUPFAM" id="SSF48726">
    <property type="entry name" value="Immunoglobulin"/>
    <property type="match status" value="1"/>
</dbReference>
<dbReference type="InterPro" id="IPR036179">
    <property type="entry name" value="Ig-like_dom_sf"/>
</dbReference>
<accession>A0AAW0MDS7</accession>
<organism evidence="2 3">
    <name type="scientific">Mugilogobius chulae</name>
    <name type="common">yellowstripe goby</name>
    <dbReference type="NCBI Taxonomy" id="88201"/>
    <lineage>
        <taxon>Eukaryota</taxon>
        <taxon>Metazoa</taxon>
        <taxon>Chordata</taxon>
        <taxon>Craniata</taxon>
        <taxon>Vertebrata</taxon>
        <taxon>Euteleostomi</taxon>
        <taxon>Actinopterygii</taxon>
        <taxon>Neopterygii</taxon>
        <taxon>Teleostei</taxon>
        <taxon>Neoteleostei</taxon>
        <taxon>Acanthomorphata</taxon>
        <taxon>Gobiaria</taxon>
        <taxon>Gobiiformes</taxon>
        <taxon>Gobioidei</taxon>
        <taxon>Gobiidae</taxon>
        <taxon>Gobionellinae</taxon>
        <taxon>Mugilogobius</taxon>
    </lineage>
</organism>
<dbReference type="Gene3D" id="2.60.40.10">
    <property type="entry name" value="Immunoglobulins"/>
    <property type="match status" value="1"/>
</dbReference>
<dbReference type="InterPro" id="IPR007110">
    <property type="entry name" value="Ig-like_dom"/>
</dbReference>
<evidence type="ECO:0000259" key="1">
    <source>
        <dbReference type="PROSITE" id="PS50835"/>
    </source>
</evidence>
<evidence type="ECO:0000313" key="3">
    <source>
        <dbReference type="Proteomes" id="UP001460270"/>
    </source>
</evidence>
<gene>
    <name evidence="2" type="ORF">WMY93_031938</name>
</gene>